<organism evidence="2 3">
    <name type="scientific">Hyaloscypha variabilis (strain UAMH 11265 / GT02V1 / F)</name>
    <name type="common">Meliniomyces variabilis</name>
    <dbReference type="NCBI Taxonomy" id="1149755"/>
    <lineage>
        <taxon>Eukaryota</taxon>
        <taxon>Fungi</taxon>
        <taxon>Dikarya</taxon>
        <taxon>Ascomycota</taxon>
        <taxon>Pezizomycotina</taxon>
        <taxon>Leotiomycetes</taxon>
        <taxon>Helotiales</taxon>
        <taxon>Hyaloscyphaceae</taxon>
        <taxon>Hyaloscypha</taxon>
        <taxon>Hyaloscypha variabilis</taxon>
    </lineage>
</organism>
<evidence type="ECO:0000313" key="3">
    <source>
        <dbReference type="Proteomes" id="UP000235786"/>
    </source>
</evidence>
<dbReference type="EMBL" id="KZ613949">
    <property type="protein sequence ID" value="PMD37720.1"/>
    <property type="molecule type" value="Genomic_DNA"/>
</dbReference>
<proteinExistence type="predicted"/>
<dbReference type="OrthoDB" id="341259at2759"/>
<dbReference type="Proteomes" id="UP000235786">
    <property type="component" value="Unassembled WGS sequence"/>
</dbReference>
<keyword evidence="3" id="KW-1185">Reference proteome</keyword>
<dbReference type="PROSITE" id="PS50088">
    <property type="entry name" value="ANK_REPEAT"/>
    <property type="match status" value="1"/>
</dbReference>
<sequence length="184" mass="20645">MSRASSLNSGNLMLDFKKLCSSAQSRGQSWSDVVETLGHSYLIDAKVWDESRDNKERYRCTEKLLQLGTGIDLKDRHGNTALVIAARRGFRATVEQLLESGANPNTVNYSDRSILFMTKGWLKMAKRVRDDQRYVRIASCIPVLQQSQAVFEPSVHQQRLSAKTRAKLAAGQLRSVWKSGEIAA</sequence>
<dbReference type="PROSITE" id="PS50297">
    <property type="entry name" value="ANK_REP_REGION"/>
    <property type="match status" value="1"/>
</dbReference>
<dbReference type="InterPro" id="IPR002110">
    <property type="entry name" value="Ankyrin_rpt"/>
</dbReference>
<dbReference type="InterPro" id="IPR036770">
    <property type="entry name" value="Ankyrin_rpt-contain_sf"/>
</dbReference>
<dbReference type="AlphaFoldDB" id="A0A2J6RGU5"/>
<dbReference type="Gene3D" id="1.25.40.20">
    <property type="entry name" value="Ankyrin repeat-containing domain"/>
    <property type="match status" value="1"/>
</dbReference>
<protein>
    <submittedName>
        <fullName evidence="2">Uncharacterized protein</fullName>
    </submittedName>
</protein>
<evidence type="ECO:0000313" key="2">
    <source>
        <dbReference type="EMBL" id="PMD37720.1"/>
    </source>
</evidence>
<keyword evidence="1" id="KW-0040">ANK repeat</keyword>
<dbReference type="Pfam" id="PF00023">
    <property type="entry name" value="Ank"/>
    <property type="match status" value="1"/>
</dbReference>
<accession>A0A2J6RGU5</accession>
<dbReference type="SMART" id="SM00248">
    <property type="entry name" value="ANK"/>
    <property type="match status" value="1"/>
</dbReference>
<gene>
    <name evidence="2" type="ORF">L207DRAFT_545901</name>
</gene>
<name>A0A2J6RGU5_HYAVF</name>
<feature type="repeat" description="ANK" evidence="1">
    <location>
        <begin position="77"/>
        <end position="109"/>
    </location>
</feature>
<evidence type="ECO:0000256" key="1">
    <source>
        <dbReference type="PROSITE-ProRule" id="PRU00023"/>
    </source>
</evidence>
<reference evidence="2 3" key="1">
    <citation type="submission" date="2016-04" db="EMBL/GenBank/DDBJ databases">
        <title>A degradative enzymes factory behind the ericoid mycorrhizal symbiosis.</title>
        <authorList>
            <consortium name="DOE Joint Genome Institute"/>
            <person name="Martino E."/>
            <person name="Morin E."/>
            <person name="Grelet G."/>
            <person name="Kuo A."/>
            <person name="Kohler A."/>
            <person name="Daghino S."/>
            <person name="Barry K."/>
            <person name="Choi C."/>
            <person name="Cichocki N."/>
            <person name="Clum A."/>
            <person name="Copeland A."/>
            <person name="Hainaut M."/>
            <person name="Haridas S."/>
            <person name="Labutti K."/>
            <person name="Lindquist E."/>
            <person name="Lipzen A."/>
            <person name="Khouja H.-R."/>
            <person name="Murat C."/>
            <person name="Ohm R."/>
            <person name="Olson A."/>
            <person name="Spatafora J."/>
            <person name="Veneault-Fourrey C."/>
            <person name="Henrissat B."/>
            <person name="Grigoriev I."/>
            <person name="Martin F."/>
            <person name="Perotto S."/>
        </authorList>
    </citation>
    <scope>NUCLEOTIDE SEQUENCE [LARGE SCALE GENOMIC DNA]</scope>
    <source>
        <strain evidence="2 3">F</strain>
    </source>
</reference>
<dbReference type="SUPFAM" id="SSF48403">
    <property type="entry name" value="Ankyrin repeat"/>
    <property type="match status" value="1"/>
</dbReference>